<dbReference type="Gene3D" id="2.130.10.10">
    <property type="entry name" value="YVTN repeat-like/Quinoprotein amine dehydrogenase"/>
    <property type="match status" value="2"/>
</dbReference>
<feature type="region of interest" description="Disordered" evidence="1">
    <location>
        <begin position="102"/>
        <end position="159"/>
    </location>
</feature>
<dbReference type="AlphaFoldDB" id="A0A8J2RJA5"/>
<dbReference type="SMART" id="SM00320">
    <property type="entry name" value="WD40"/>
    <property type="match status" value="4"/>
</dbReference>
<reference evidence="2" key="1">
    <citation type="submission" date="2021-11" db="EMBL/GenBank/DDBJ databases">
        <authorList>
            <person name="Schell T."/>
        </authorList>
    </citation>
    <scope>NUCLEOTIDE SEQUENCE</scope>
    <source>
        <strain evidence="2">M5</strain>
    </source>
</reference>
<feature type="compositionally biased region" description="Basic and acidic residues" evidence="1">
    <location>
        <begin position="453"/>
        <end position="467"/>
    </location>
</feature>
<feature type="compositionally biased region" description="Polar residues" evidence="1">
    <location>
        <begin position="468"/>
        <end position="489"/>
    </location>
</feature>
<feature type="compositionally biased region" description="Polar residues" evidence="1">
    <location>
        <begin position="350"/>
        <end position="362"/>
    </location>
</feature>
<evidence type="ECO:0000256" key="1">
    <source>
        <dbReference type="SAM" id="MobiDB-lite"/>
    </source>
</evidence>
<proteinExistence type="predicted"/>
<comment type="caution">
    <text evidence="2">The sequence shown here is derived from an EMBL/GenBank/DDBJ whole genome shotgun (WGS) entry which is preliminary data.</text>
</comment>
<feature type="compositionally biased region" description="Low complexity" evidence="1">
    <location>
        <begin position="381"/>
        <end position="395"/>
    </location>
</feature>
<organism evidence="2 3">
    <name type="scientific">Daphnia galeata</name>
    <dbReference type="NCBI Taxonomy" id="27404"/>
    <lineage>
        <taxon>Eukaryota</taxon>
        <taxon>Metazoa</taxon>
        <taxon>Ecdysozoa</taxon>
        <taxon>Arthropoda</taxon>
        <taxon>Crustacea</taxon>
        <taxon>Branchiopoda</taxon>
        <taxon>Diplostraca</taxon>
        <taxon>Cladocera</taxon>
        <taxon>Anomopoda</taxon>
        <taxon>Daphniidae</taxon>
        <taxon>Daphnia</taxon>
    </lineage>
</organism>
<feature type="region of interest" description="Disordered" evidence="1">
    <location>
        <begin position="292"/>
        <end position="556"/>
    </location>
</feature>
<evidence type="ECO:0000313" key="3">
    <source>
        <dbReference type="Proteomes" id="UP000789390"/>
    </source>
</evidence>
<feature type="compositionally biased region" description="Polar residues" evidence="1">
    <location>
        <begin position="325"/>
        <end position="338"/>
    </location>
</feature>
<dbReference type="InterPro" id="IPR001680">
    <property type="entry name" value="WD40_rpt"/>
</dbReference>
<name>A0A8J2RJA5_9CRUS</name>
<feature type="compositionally biased region" description="Polar residues" evidence="1">
    <location>
        <begin position="295"/>
        <end position="308"/>
    </location>
</feature>
<dbReference type="InterPro" id="IPR036322">
    <property type="entry name" value="WD40_repeat_dom_sf"/>
</dbReference>
<feature type="compositionally biased region" description="Basic and acidic residues" evidence="1">
    <location>
        <begin position="399"/>
        <end position="410"/>
    </location>
</feature>
<dbReference type="Pfam" id="PF00400">
    <property type="entry name" value="WD40"/>
    <property type="match status" value="1"/>
</dbReference>
<evidence type="ECO:0000313" key="2">
    <source>
        <dbReference type="EMBL" id="CAH0104275.1"/>
    </source>
</evidence>
<accession>A0A8J2RJA5</accession>
<feature type="compositionally biased region" description="Basic and acidic residues" evidence="1">
    <location>
        <begin position="431"/>
        <end position="442"/>
    </location>
</feature>
<feature type="compositionally biased region" description="Polar residues" evidence="1">
    <location>
        <begin position="102"/>
        <end position="120"/>
    </location>
</feature>
<protein>
    <submittedName>
        <fullName evidence="2">Uncharacterized protein</fullName>
    </submittedName>
</protein>
<keyword evidence="3" id="KW-1185">Reference proteome</keyword>
<dbReference type="EMBL" id="CAKKLH010000133">
    <property type="protein sequence ID" value="CAH0104275.1"/>
    <property type="molecule type" value="Genomic_DNA"/>
</dbReference>
<dbReference type="SUPFAM" id="SSF50978">
    <property type="entry name" value="WD40 repeat-like"/>
    <property type="match status" value="1"/>
</dbReference>
<sequence length="858" mass="94474">MEGKQIFVKFGSLQNPSRIKSIKLPSKLPKNTKNEVALLRHLLHQEILADQSIMSLGGNATTPLHDVVLQKFDEDYGELVDLPSSTVFDNVEKNILVKLSQTDQKSTSNEQQSLSANSRSGSRHDACEPSSSKRLKPNENDNQIPPFSMNLKLPSKKEKATDLAEDEIQILETPLKAPPLCIVLDTDLGDEQMSPSTSTVKSGSTDSEVKKVEQEWSEFMKKNKYPPEELSVLRTLCADLHKQAQPSLNRIGVMNRNINKLIVERKPLVDEIMSIRQKQLDVFRAAMSKHAFASDSATHPSSESTSIVKTPAATKSADKLDVKASTVQPAASSESQSIHLGENRVEGDTEVSSNLISYVSVETNRKRKASEHSNDPKTNCQKKTPTPSSFKPPQTLQTEDSHHQKKEISKGKAQTVSSWPKVVEPTVPEAQKAEFKVTESKTAEPQGVGSKVEQSKDVQSKVVESKKSATGVNSSRKSQTPTDIVNSPSLKHCRTYSRPDESNTLSKLNAQTASKLPSDNSAASPYTTTPVSTDRANSSVPPASKQPTSSADASRTDPVFLQPHLRAIRCVDIFGPCAFAASEDGTVRIYDINTNSFLKQITISTHPVIWLCGIPSSTSNQVLSTLQSITEYLDNLTLITCSEDKYIKQYALNSGSLIHKRLCKYSPSCADGTNPREKLYFGSKEGVISAYTTPKNTIKRVKNIQMNGEITCMKIAEIQGKQVIVVAARQLDPLVFDLETEALLFTLTSNVPKSHFNCISFSVKYVFCCDANKTVMKFDVNSGILLQSETLASVAVTGFHDGNNFLVLGCTDGLIRVLDSEKEPPPIFTLHRQGVLETLSCMKVFGDQVIFRLFFQRF</sequence>
<feature type="compositionally biased region" description="Polar residues" evidence="1">
    <location>
        <begin position="502"/>
        <end position="553"/>
    </location>
</feature>
<dbReference type="InterPro" id="IPR015943">
    <property type="entry name" value="WD40/YVTN_repeat-like_dom_sf"/>
</dbReference>
<dbReference type="OrthoDB" id="10002522at2759"/>
<gene>
    <name evidence="2" type="ORF">DGAL_LOCUS7041</name>
</gene>
<dbReference type="Proteomes" id="UP000789390">
    <property type="component" value="Unassembled WGS sequence"/>
</dbReference>